<organism evidence="3">
    <name type="scientific">Lotus japonicus</name>
    <name type="common">Lotus corniculatus var. japonicus</name>
    <dbReference type="NCBI Taxonomy" id="34305"/>
    <lineage>
        <taxon>Eukaryota</taxon>
        <taxon>Viridiplantae</taxon>
        <taxon>Streptophyta</taxon>
        <taxon>Embryophyta</taxon>
        <taxon>Tracheophyta</taxon>
        <taxon>Spermatophyta</taxon>
        <taxon>Magnoliopsida</taxon>
        <taxon>eudicotyledons</taxon>
        <taxon>Gunneridae</taxon>
        <taxon>Pentapetalae</taxon>
        <taxon>rosids</taxon>
        <taxon>fabids</taxon>
        <taxon>Fabales</taxon>
        <taxon>Fabaceae</taxon>
        <taxon>Papilionoideae</taxon>
        <taxon>50 kb inversion clade</taxon>
        <taxon>NPAAA clade</taxon>
        <taxon>Hologalegina</taxon>
        <taxon>robinioid clade</taxon>
        <taxon>Loteae</taxon>
        <taxon>Lotus</taxon>
    </lineage>
</organism>
<evidence type="ECO:0000313" key="3">
    <source>
        <dbReference type="EMBL" id="AFK48318.1"/>
    </source>
</evidence>
<name>I3T726_LOTJA</name>
<dbReference type="PROSITE" id="PS50104">
    <property type="entry name" value="TIR"/>
    <property type="match status" value="1"/>
</dbReference>
<dbReference type="SMART" id="SM00255">
    <property type="entry name" value="TIR"/>
    <property type="match status" value="1"/>
</dbReference>
<dbReference type="AlphaFoldDB" id="I3T726"/>
<dbReference type="PANTHER" id="PTHR32009:SF151">
    <property type="entry name" value="TIR DOMAIN-CONTAINING PROTEIN-RELATED"/>
    <property type="match status" value="1"/>
</dbReference>
<reference evidence="3" key="1">
    <citation type="submission" date="2012-05" db="EMBL/GenBank/DDBJ databases">
        <authorList>
            <person name="Krishnakumar V."/>
            <person name="Cheung F."/>
            <person name="Xiao Y."/>
            <person name="Chan A."/>
            <person name="Moskal W.A."/>
            <person name="Town C.D."/>
        </authorList>
    </citation>
    <scope>NUCLEOTIDE SEQUENCE</scope>
</reference>
<proteinExistence type="evidence at transcript level"/>
<dbReference type="InterPro" id="IPR000157">
    <property type="entry name" value="TIR_dom"/>
</dbReference>
<dbReference type="FunFam" id="3.40.50.10140:FF:000007">
    <property type="entry name" value="Disease resistance protein (TIR-NBS-LRR class)"/>
    <property type="match status" value="1"/>
</dbReference>
<dbReference type="SUPFAM" id="SSF52200">
    <property type="entry name" value="Toll/Interleukin receptor TIR domain"/>
    <property type="match status" value="1"/>
</dbReference>
<dbReference type="GO" id="GO:0007165">
    <property type="term" value="P:signal transduction"/>
    <property type="evidence" value="ECO:0007669"/>
    <property type="project" value="InterPro"/>
</dbReference>
<protein>
    <recommendedName>
        <fullName evidence="2">TIR domain-containing protein</fullName>
    </recommendedName>
</protein>
<dbReference type="InterPro" id="IPR035897">
    <property type="entry name" value="Toll_tir_struct_dom_sf"/>
</dbReference>
<dbReference type="Pfam" id="PF01582">
    <property type="entry name" value="TIR"/>
    <property type="match status" value="1"/>
</dbReference>
<evidence type="ECO:0000256" key="1">
    <source>
        <dbReference type="ARBA" id="ARBA00023027"/>
    </source>
</evidence>
<keyword evidence="1" id="KW-0520">NAD</keyword>
<feature type="domain" description="TIR" evidence="2">
    <location>
        <begin position="12"/>
        <end position="173"/>
    </location>
</feature>
<dbReference type="EMBL" id="BT148524">
    <property type="protein sequence ID" value="AFK48318.1"/>
    <property type="molecule type" value="mRNA"/>
</dbReference>
<dbReference type="PANTHER" id="PTHR32009">
    <property type="entry name" value="TMV RESISTANCE PROTEIN N-LIKE"/>
    <property type="match status" value="1"/>
</dbReference>
<dbReference type="Gene3D" id="3.40.50.10140">
    <property type="entry name" value="Toll/interleukin-1 receptor homology (TIR) domain"/>
    <property type="match status" value="1"/>
</dbReference>
<accession>I3T726</accession>
<evidence type="ECO:0000259" key="2">
    <source>
        <dbReference type="PROSITE" id="PS50104"/>
    </source>
</evidence>
<sequence>MAWSSSSSTPQEKHDVFLSFRGEDTRYTFTGHLHATLTRLQVKTYIDYNLLRGDEISSSLLKAIEEAKLSVVVFSKNYGNSKWCLDELVKILECKRTRGQIVLPIFYDIDPSHVRNQTGTYAEAFVKHGQVDRAQKWREALREAANLSGWDCSVDRMESELIEKIAKDVLEKLNRVYVGDLDQQIAKYEQLAQLQHQFFQSIPSHENWKSHQATVQRVTELKMERSVRMLRMSPDMLSHLGQSDNYNYF</sequence>